<evidence type="ECO:0000313" key="16">
    <source>
        <dbReference type="Proteomes" id="UP001221142"/>
    </source>
</evidence>
<accession>A0AAD7C5D2</accession>
<dbReference type="GO" id="GO:0020037">
    <property type="term" value="F:heme binding"/>
    <property type="evidence" value="ECO:0007669"/>
    <property type="project" value="InterPro"/>
</dbReference>
<evidence type="ECO:0000256" key="11">
    <source>
        <dbReference type="ARBA" id="ARBA00023033"/>
    </source>
</evidence>
<keyword evidence="6" id="KW-0812">Transmembrane</keyword>
<comment type="similarity">
    <text evidence="4">Belongs to the cytochrome P450 family.</text>
</comment>
<keyword evidence="11" id="KW-0503">Monooxygenase</keyword>
<name>A0AAD7C5D2_9AGAR</name>
<dbReference type="EMBL" id="JARKIF010000005">
    <property type="protein sequence ID" value="KAJ7639249.1"/>
    <property type="molecule type" value="Genomic_DNA"/>
</dbReference>
<dbReference type="InterPro" id="IPR050121">
    <property type="entry name" value="Cytochrome_P450_monoxygenase"/>
</dbReference>
<gene>
    <name evidence="15" type="ORF">FB45DRAFT_864012</name>
</gene>
<evidence type="ECO:0000256" key="9">
    <source>
        <dbReference type="ARBA" id="ARBA00023002"/>
    </source>
</evidence>
<evidence type="ECO:0000256" key="5">
    <source>
        <dbReference type="ARBA" id="ARBA00022617"/>
    </source>
</evidence>
<proteinExistence type="inferred from homology"/>
<keyword evidence="10 13" id="KW-0408">Iron</keyword>
<comment type="pathway">
    <text evidence="3">Secondary metabolite biosynthesis; terpenoid biosynthesis.</text>
</comment>
<reference evidence="15" key="1">
    <citation type="submission" date="2023-03" db="EMBL/GenBank/DDBJ databases">
        <title>Massive genome expansion in bonnet fungi (Mycena s.s.) driven by repeated elements and novel gene families across ecological guilds.</title>
        <authorList>
            <consortium name="Lawrence Berkeley National Laboratory"/>
            <person name="Harder C.B."/>
            <person name="Miyauchi S."/>
            <person name="Viragh M."/>
            <person name="Kuo A."/>
            <person name="Thoen E."/>
            <person name="Andreopoulos B."/>
            <person name="Lu D."/>
            <person name="Skrede I."/>
            <person name="Drula E."/>
            <person name="Henrissat B."/>
            <person name="Morin E."/>
            <person name="Kohler A."/>
            <person name="Barry K."/>
            <person name="LaButti K."/>
            <person name="Morin E."/>
            <person name="Salamov A."/>
            <person name="Lipzen A."/>
            <person name="Mereny Z."/>
            <person name="Hegedus B."/>
            <person name="Baldrian P."/>
            <person name="Stursova M."/>
            <person name="Weitz H."/>
            <person name="Taylor A."/>
            <person name="Grigoriev I.V."/>
            <person name="Nagy L.G."/>
            <person name="Martin F."/>
            <person name="Kauserud H."/>
        </authorList>
    </citation>
    <scope>NUCLEOTIDE SEQUENCE</scope>
    <source>
        <strain evidence="15">9284</strain>
    </source>
</reference>
<dbReference type="GO" id="GO:0005506">
    <property type="term" value="F:iron ion binding"/>
    <property type="evidence" value="ECO:0007669"/>
    <property type="project" value="InterPro"/>
</dbReference>
<sequence>MFQTILLSLTATVSVIVIWNQLSKKVQDDIPFIPGPASDSFFTGNMHTLAAAPSDAAAISYTKTHGGIVKLNGILGVSKHVLLISDPAALRRLFGASTGQWDSSSRNLASIKSLFGPGVSAVEGADHIRQRKFIVQALTPVQTRGMIDSVQDASQSMRRMLNKSCPGTKPVQLDMLHWARRVALDSLTMFAFGVSLHAMEKPEHAHDLLHTFDSMLEDCMGKTSEMQYFLRETAVAGIYPSLLGIAMTDMQFFRSTMGTTKRLTQFSEWVRKEREEMGSLGGGSDLLSSLYKANQAESAKSKLADHEIRALIGMVLFAGHDTVSTTLAMFLNDMARYPTVQQRLREEINAKRAEIGGDEVKFSQDDYDSMPYLNAVLKESMRINPVLGQTFRTNRAADVLPLSEPILCTDGKMWSEIAVAGGTLVVIDIMGSNLREDVWGKDAREFRAERWLDSEEKVVPREKTPGMVYGSLLNFVAGNRTCPGWRIAILELQSFICDIVEGFKISAVPGNGEIVREFHGVSILKVAGKPVKGGEVPLILEAIPGKA</sequence>
<dbReference type="GO" id="GO:0004497">
    <property type="term" value="F:monooxygenase activity"/>
    <property type="evidence" value="ECO:0007669"/>
    <property type="project" value="UniProtKB-KW"/>
</dbReference>
<evidence type="ECO:0000256" key="6">
    <source>
        <dbReference type="ARBA" id="ARBA00022692"/>
    </source>
</evidence>
<keyword evidence="8" id="KW-1133">Transmembrane helix</keyword>
<dbReference type="Pfam" id="PF00067">
    <property type="entry name" value="p450"/>
    <property type="match status" value="1"/>
</dbReference>
<dbReference type="Proteomes" id="UP001221142">
    <property type="component" value="Unassembled WGS sequence"/>
</dbReference>
<keyword evidence="9" id="KW-0560">Oxidoreductase</keyword>
<keyword evidence="7 13" id="KW-0479">Metal-binding</keyword>
<evidence type="ECO:0000256" key="14">
    <source>
        <dbReference type="SAM" id="SignalP"/>
    </source>
</evidence>
<evidence type="ECO:0000256" key="7">
    <source>
        <dbReference type="ARBA" id="ARBA00022723"/>
    </source>
</evidence>
<dbReference type="PRINTS" id="PR00385">
    <property type="entry name" value="P450"/>
</dbReference>
<evidence type="ECO:0000256" key="1">
    <source>
        <dbReference type="ARBA" id="ARBA00001971"/>
    </source>
</evidence>
<feature type="chain" id="PRO_5041967276" evidence="14">
    <location>
        <begin position="29"/>
        <end position="547"/>
    </location>
</feature>
<protein>
    <submittedName>
        <fullName evidence="15">Cytochrome P450</fullName>
    </submittedName>
</protein>
<dbReference type="SUPFAM" id="SSF48264">
    <property type="entry name" value="Cytochrome P450"/>
    <property type="match status" value="1"/>
</dbReference>
<evidence type="ECO:0000256" key="2">
    <source>
        <dbReference type="ARBA" id="ARBA00004370"/>
    </source>
</evidence>
<evidence type="ECO:0000256" key="3">
    <source>
        <dbReference type="ARBA" id="ARBA00004721"/>
    </source>
</evidence>
<dbReference type="InterPro" id="IPR001128">
    <property type="entry name" value="Cyt_P450"/>
</dbReference>
<dbReference type="GO" id="GO:0016020">
    <property type="term" value="C:membrane"/>
    <property type="evidence" value="ECO:0007669"/>
    <property type="project" value="UniProtKB-SubCell"/>
</dbReference>
<evidence type="ECO:0000256" key="8">
    <source>
        <dbReference type="ARBA" id="ARBA00022989"/>
    </source>
</evidence>
<organism evidence="15 16">
    <name type="scientific">Roridomyces roridus</name>
    <dbReference type="NCBI Taxonomy" id="1738132"/>
    <lineage>
        <taxon>Eukaryota</taxon>
        <taxon>Fungi</taxon>
        <taxon>Dikarya</taxon>
        <taxon>Basidiomycota</taxon>
        <taxon>Agaricomycotina</taxon>
        <taxon>Agaricomycetes</taxon>
        <taxon>Agaricomycetidae</taxon>
        <taxon>Agaricales</taxon>
        <taxon>Marasmiineae</taxon>
        <taxon>Mycenaceae</taxon>
        <taxon>Roridomyces</taxon>
    </lineage>
</organism>
<dbReference type="Gene3D" id="1.10.630.10">
    <property type="entry name" value="Cytochrome P450"/>
    <property type="match status" value="1"/>
</dbReference>
<keyword evidence="14" id="KW-0732">Signal</keyword>
<evidence type="ECO:0000256" key="10">
    <source>
        <dbReference type="ARBA" id="ARBA00023004"/>
    </source>
</evidence>
<evidence type="ECO:0000256" key="13">
    <source>
        <dbReference type="PIRSR" id="PIRSR602401-1"/>
    </source>
</evidence>
<feature type="binding site" description="axial binding residue" evidence="13">
    <location>
        <position position="482"/>
    </location>
    <ligand>
        <name>heme</name>
        <dbReference type="ChEBI" id="CHEBI:30413"/>
    </ligand>
    <ligandPart>
        <name>Fe</name>
        <dbReference type="ChEBI" id="CHEBI:18248"/>
    </ligandPart>
</feature>
<keyword evidence="16" id="KW-1185">Reference proteome</keyword>
<feature type="signal peptide" evidence="14">
    <location>
        <begin position="1"/>
        <end position="28"/>
    </location>
</feature>
<dbReference type="PANTHER" id="PTHR24305:SF166">
    <property type="entry name" value="CYTOCHROME P450 12A4, MITOCHONDRIAL-RELATED"/>
    <property type="match status" value="1"/>
</dbReference>
<comment type="caution">
    <text evidence="15">The sequence shown here is derived from an EMBL/GenBank/DDBJ whole genome shotgun (WGS) entry which is preliminary data.</text>
</comment>
<dbReference type="GO" id="GO:0016705">
    <property type="term" value="F:oxidoreductase activity, acting on paired donors, with incorporation or reduction of molecular oxygen"/>
    <property type="evidence" value="ECO:0007669"/>
    <property type="project" value="InterPro"/>
</dbReference>
<evidence type="ECO:0000256" key="4">
    <source>
        <dbReference type="ARBA" id="ARBA00010617"/>
    </source>
</evidence>
<evidence type="ECO:0000313" key="15">
    <source>
        <dbReference type="EMBL" id="KAJ7639249.1"/>
    </source>
</evidence>
<keyword evidence="5 13" id="KW-0349">Heme</keyword>
<evidence type="ECO:0000256" key="12">
    <source>
        <dbReference type="ARBA" id="ARBA00023136"/>
    </source>
</evidence>
<dbReference type="PANTHER" id="PTHR24305">
    <property type="entry name" value="CYTOCHROME P450"/>
    <property type="match status" value="1"/>
</dbReference>
<keyword evidence="12" id="KW-0472">Membrane</keyword>
<dbReference type="InterPro" id="IPR036396">
    <property type="entry name" value="Cyt_P450_sf"/>
</dbReference>
<dbReference type="AlphaFoldDB" id="A0AAD7C5D2"/>
<comment type="subcellular location">
    <subcellularLocation>
        <location evidence="2">Membrane</location>
    </subcellularLocation>
</comment>
<dbReference type="PRINTS" id="PR00463">
    <property type="entry name" value="EP450I"/>
</dbReference>
<dbReference type="InterPro" id="IPR002401">
    <property type="entry name" value="Cyt_P450_E_grp-I"/>
</dbReference>
<comment type="cofactor">
    <cofactor evidence="1 13">
        <name>heme</name>
        <dbReference type="ChEBI" id="CHEBI:30413"/>
    </cofactor>
</comment>